<sequence>MIFPRQSALSRGALGERIAAEYLQEKGYRLLTRNWRCKAGEIDLIMAAPRGEGGAAVRVMVEVRTRRQTTYGRGEETVFWQKQQKLLRAAQFYQQKEDWWGAVRFDVVSITLAGGVPEIEHITHAFTA</sequence>
<dbReference type="CDD" id="cd20736">
    <property type="entry name" value="PoNe_Nuclease"/>
    <property type="match status" value="1"/>
</dbReference>
<evidence type="ECO:0000256" key="1">
    <source>
        <dbReference type="ARBA" id="ARBA00006738"/>
    </source>
</evidence>
<dbReference type="InterPro" id="IPR011856">
    <property type="entry name" value="tRNA_endonuc-like_dom_sf"/>
</dbReference>
<proteinExistence type="inferred from homology"/>
<dbReference type="Proteomes" id="UP000230731">
    <property type="component" value="Unassembled WGS sequence"/>
</dbReference>
<reference evidence="4" key="1">
    <citation type="submission" date="2017-09" db="EMBL/GenBank/DDBJ databases">
        <title>Depth-based differentiation of microbial function through sediment-hosted aquifers and enrichment of novel symbionts in the deep terrestrial subsurface.</title>
        <authorList>
            <person name="Probst A.J."/>
            <person name="Ladd B."/>
            <person name="Jarett J.K."/>
            <person name="Geller-Mcgrath D.E."/>
            <person name="Sieber C.M.K."/>
            <person name="Emerson J.B."/>
            <person name="Anantharaman K."/>
            <person name="Thomas B.C."/>
            <person name="Malmstrom R."/>
            <person name="Stieglmeier M."/>
            <person name="Klingl A."/>
            <person name="Woyke T."/>
            <person name="Ryan C.M."/>
            <person name="Banfield J.F."/>
        </authorList>
    </citation>
    <scope>NUCLEOTIDE SEQUENCE [LARGE SCALE GENOMIC DNA]</scope>
</reference>
<evidence type="ECO:0000313" key="4">
    <source>
        <dbReference type="Proteomes" id="UP000230731"/>
    </source>
</evidence>
<dbReference type="Gene3D" id="3.40.1350.10">
    <property type="match status" value="1"/>
</dbReference>
<dbReference type="Pfam" id="PF02021">
    <property type="entry name" value="UPF0102"/>
    <property type="match status" value="1"/>
</dbReference>
<dbReference type="AlphaFoldDB" id="A0A2M6WZB3"/>
<dbReference type="InterPro" id="IPR011335">
    <property type="entry name" value="Restrct_endonuc-II-like"/>
</dbReference>
<organism evidence="3 4">
    <name type="scientific">Candidatus Andersenbacteria bacterium CG10_big_fil_rev_8_21_14_0_10_54_11</name>
    <dbReference type="NCBI Taxonomy" id="1974485"/>
    <lineage>
        <taxon>Bacteria</taxon>
        <taxon>Candidatus Anderseniibacteriota</taxon>
    </lineage>
</organism>
<protein>
    <recommendedName>
        <fullName evidence="2">UPF0102 protein COT71_02360</fullName>
    </recommendedName>
</protein>
<dbReference type="GO" id="GO:0003676">
    <property type="term" value="F:nucleic acid binding"/>
    <property type="evidence" value="ECO:0007669"/>
    <property type="project" value="InterPro"/>
</dbReference>
<evidence type="ECO:0000313" key="3">
    <source>
        <dbReference type="EMBL" id="PIT98119.1"/>
    </source>
</evidence>
<accession>A0A2M6WZB3</accession>
<dbReference type="HAMAP" id="MF_00048">
    <property type="entry name" value="UPF0102"/>
    <property type="match status" value="1"/>
</dbReference>
<dbReference type="PANTHER" id="PTHR34039:SF1">
    <property type="entry name" value="UPF0102 PROTEIN YRAN"/>
    <property type="match status" value="1"/>
</dbReference>
<dbReference type="NCBIfam" id="TIGR00252">
    <property type="entry name" value="YraN family protein"/>
    <property type="match status" value="1"/>
</dbReference>
<evidence type="ECO:0000256" key="2">
    <source>
        <dbReference type="HAMAP-Rule" id="MF_00048"/>
    </source>
</evidence>
<dbReference type="EMBL" id="PEZP01000030">
    <property type="protein sequence ID" value="PIT98119.1"/>
    <property type="molecule type" value="Genomic_DNA"/>
</dbReference>
<dbReference type="SUPFAM" id="SSF52980">
    <property type="entry name" value="Restriction endonuclease-like"/>
    <property type="match status" value="1"/>
</dbReference>
<name>A0A2M6WZB3_9BACT</name>
<dbReference type="InterPro" id="IPR003509">
    <property type="entry name" value="UPF0102_YraN-like"/>
</dbReference>
<dbReference type="PANTHER" id="PTHR34039">
    <property type="entry name" value="UPF0102 PROTEIN YRAN"/>
    <property type="match status" value="1"/>
</dbReference>
<gene>
    <name evidence="3" type="ORF">COT71_02360</name>
</gene>
<dbReference type="NCBIfam" id="NF009150">
    <property type="entry name" value="PRK12497.1-3"/>
    <property type="match status" value="1"/>
</dbReference>
<comment type="caution">
    <text evidence="3">The sequence shown here is derived from an EMBL/GenBank/DDBJ whole genome shotgun (WGS) entry which is preliminary data.</text>
</comment>
<comment type="similarity">
    <text evidence="1 2">Belongs to the UPF0102 family.</text>
</comment>